<evidence type="ECO:0000313" key="2">
    <source>
        <dbReference type="EMBL" id="KAK0657564.1"/>
    </source>
</evidence>
<accession>A0AA39YS37</accession>
<keyword evidence="3" id="KW-1185">Reference proteome</keyword>
<dbReference type="EMBL" id="JAULSV010000001">
    <property type="protein sequence ID" value="KAK0657564.1"/>
    <property type="molecule type" value="Genomic_DNA"/>
</dbReference>
<sequence>MACMMGSSMMDGGLSALLFPGQCVSRWWVSVWREPAWTLKDRSGCQRTQKEARVTPSQDRTGQKTARQKGGGIKPSGQRQLLNVTYRIWIVLQLSSRPATPRVHKYLSIITKERRALPEMEDSFTFWESSKHRA</sequence>
<feature type="compositionally biased region" description="Basic and acidic residues" evidence="1">
    <location>
        <begin position="44"/>
        <end position="53"/>
    </location>
</feature>
<proteinExistence type="predicted"/>
<dbReference type="Proteomes" id="UP001174936">
    <property type="component" value="Unassembled WGS sequence"/>
</dbReference>
<organism evidence="2 3">
    <name type="scientific">Cercophora newfieldiana</name>
    <dbReference type="NCBI Taxonomy" id="92897"/>
    <lineage>
        <taxon>Eukaryota</taxon>
        <taxon>Fungi</taxon>
        <taxon>Dikarya</taxon>
        <taxon>Ascomycota</taxon>
        <taxon>Pezizomycotina</taxon>
        <taxon>Sordariomycetes</taxon>
        <taxon>Sordariomycetidae</taxon>
        <taxon>Sordariales</taxon>
        <taxon>Lasiosphaeriaceae</taxon>
        <taxon>Cercophora</taxon>
    </lineage>
</organism>
<name>A0AA39YS37_9PEZI</name>
<feature type="region of interest" description="Disordered" evidence="1">
    <location>
        <begin position="44"/>
        <end position="78"/>
    </location>
</feature>
<evidence type="ECO:0000313" key="3">
    <source>
        <dbReference type="Proteomes" id="UP001174936"/>
    </source>
</evidence>
<feature type="compositionally biased region" description="Polar residues" evidence="1">
    <location>
        <begin position="55"/>
        <end position="65"/>
    </location>
</feature>
<gene>
    <name evidence="2" type="ORF">B0T16DRAFT_442226</name>
</gene>
<reference evidence="2" key="1">
    <citation type="submission" date="2023-06" db="EMBL/GenBank/DDBJ databases">
        <title>Genome-scale phylogeny and comparative genomics of the fungal order Sordariales.</title>
        <authorList>
            <consortium name="Lawrence Berkeley National Laboratory"/>
            <person name="Hensen N."/>
            <person name="Bonometti L."/>
            <person name="Westerberg I."/>
            <person name="Brannstrom I.O."/>
            <person name="Guillou S."/>
            <person name="Cros-Aarteil S."/>
            <person name="Calhoun S."/>
            <person name="Haridas S."/>
            <person name="Kuo A."/>
            <person name="Mondo S."/>
            <person name="Pangilinan J."/>
            <person name="Riley R."/>
            <person name="Labutti K."/>
            <person name="Andreopoulos B."/>
            <person name="Lipzen A."/>
            <person name="Chen C."/>
            <person name="Yanf M."/>
            <person name="Daum C."/>
            <person name="Ng V."/>
            <person name="Clum A."/>
            <person name="Steindorff A."/>
            <person name="Ohm R."/>
            <person name="Martin F."/>
            <person name="Silar P."/>
            <person name="Natvig D."/>
            <person name="Lalanne C."/>
            <person name="Gautier V."/>
            <person name="Ament-Velasquez S.L."/>
            <person name="Kruys A."/>
            <person name="Hutchinson M.I."/>
            <person name="Powell A.J."/>
            <person name="Barry K."/>
            <person name="Miller A.N."/>
            <person name="Grigoriev I.V."/>
            <person name="Debuchy R."/>
            <person name="Gladieux P."/>
            <person name="Thoren M.H."/>
            <person name="Johannesson H."/>
        </authorList>
    </citation>
    <scope>NUCLEOTIDE SEQUENCE</scope>
    <source>
        <strain evidence="2">SMH2532-1</strain>
    </source>
</reference>
<comment type="caution">
    <text evidence="2">The sequence shown here is derived from an EMBL/GenBank/DDBJ whole genome shotgun (WGS) entry which is preliminary data.</text>
</comment>
<protein>
    <submittedName>
        <fullName evidence="2">Uncharacterized protein</fullName>
    </submittedName>
</protein>
<evidence type="ECO:0000256" key="1">
    <source>
        <dbReference type="SAM" id="MobiDB-lite"/>
    </source>
</evidence>
<dbReference type="AlphaFoldDB" id="A0AA39YS37"/>